<accession>A0A7C9MUP7</accession>
<sequence>MAQDETRDPEDAAPPVRPARKQESPRARHGWRMVWTLGFAALFTLLAGMIVTGRALPVPDWATARLVAAVNDRLPVGRIDLRRASLAIGPNAQPVIRFGGVSVLDAGGGRVAALNTLTAQLSLGALLQGRVAADRVVLDGAQVTIRRGADGRFAFQGDAGAASGRTVSIADVLGAIDGALDEGPLAAIGEVEATGVVIALEDARSGRLWQATNARAFVRERTDGVSVSVASDVFNGTDDLAGVQLSFTFDDETRDTALGVRLDAIPARDLALQSPVLGWLGVLDAPISGAVRASIDAAGSLTALDGTLDLGAGALEPVVGVRPIGFDSARAYFAYDPERSRLDFAEVGVSSEMIEVTASGHTYAVAEGGDWPTEFLSQFVIRDARVRADEVLPAPVTIDEVRADFRLGLDPFRIDIAQLVALVGDAEATARGRVDIRDTSWRVSIDAHSDRLASGRVLDFWPTTVSPVTRGWLERNVLAGDLVDVSAGVRFLTGEKPDISLSFDYEDARIRFLREMPVIEGAQGRAQLHDREFLIALEAGRVVGDDGGVVDGAGSVFRVPDVRSKPAQGELSLVAAGPLDTALGILDKPPLRLMSRAGRTPDLARAIADVTARVSLPLEDGIKADDIRFEVAGLARDVSSDSLAEGRSLISPRLTFRADRDALTVTGPGELDGVPIQTAFRLPIGEDRADGARATGQIEITARALSALGIALPDGFVSGRGQADYALALGNGAPRVEVTSDLRGVGLSIPALNWSKPPGADGGLELEATLGDVPDVDRLELSAPGLALSGDVAFGQDGAVSEIRLDQLRVGGWLDATARLTPNGPGGAMRVRLDGGRLDLRALPDRPRRAAAPPEPGAPVSVALDTVVVSEAIALAPFIGQVTPVLGGLDGDFEARVAGRTPVRGTLVPAFGGTGIRVEAADAGSILRDIGLTPNARSGSFYMVLTPVPGAPDGTYDGEFLIEGMRLVDAPVLAGLLDAISIVGLIDQLGGGGIRFDTVDGAFRIAPDRVTLNRLAAVGPSIGISAEGVYDPGAKQLDMQGVVSPVYFINGLGSLLTRRGEGLFGFNYRLSGPTDGPTIAVNPLSILTPGMFREIFRRPPPTE</sequence>
<dbReference type="AlphaFoldDB" id="A0A7C9MUP7"/>
<keyword evidence="4" id="KW-1185">Reference proteome</keyword>
<proteinExistence type="predicted"/>
<feature type="compositionally biased region" description="Basic and acidic residues" evidence="1">
    <location>
        <begin position="1"/>
        <end position="10"/>
    </location>
</feature>
<name>A0A7C9MUP7_9RHOB</name>
<reference evidence="3 4" key="1">
    <citation type="submission" date="2019-12" db="EMBL/GenBank/DDBJ databases">
        <authorList>
            <person name="Lee S.D."/>
        </authorList>
    </citation>
    <scope>NUCLEOTIDE SEQUENCE [LARGE SCALE GENOMIC DNA]</scope>
    <source>
        <strain evidence="3 4">GH1-50</strain>
    </source>
</reference>
<evidence type="ECO:0000313" key="4">
    <source>
        <dbReference type="Proteomes" id="UP000480350"/>
    </source>
</evidence>
<keyword evidence="2" id="KW-0812">Transmembrane</keyword>
<evidence type="ECO:0000256" key="1">
    <source>
        <dbReference type="SAM" id="MobiDB-lite"/>
    </source>
</evidence>
<gene>
    <name evidence="3" type="ORF">GQ651_04300</name>
</gene>
<comment type="caution">
    <text evidence="3">The sequence shown here is derived from an EMBL/GenBank/DDBJ whole genome shotgun (WGS) entry which is preliminary data.</text>
</comment>
<dbReference type="RefSeq" id="WP_160762961.1">
    <property type="nucleotide sequence ID" value="NZ_WUPT01000001.1"/>
</dbReference>
<feature type="region of interest" description="Disordered" evidence="1">
    <location>
        <begin position="1"/>
        <end position="25"/>
    </location>
</feature>
<dbReference type="EMBL" id="WUPT01000001">
    <property type="protein sequence ID" value="MXQ07060.1"/>
    <property type="molecule type" value="Genomic_DNA"/>
</dbReference>
<feature type="transmembrane region" description="Helical" evidence="2">
    <location>
        <begin position="30"/>
        <end position="51"/>
    </location>
</feature>
<dbReference type="Proteomes" id="UP000480350">
    <property type="component" value="Unassembled WGS sequence"/>
</dbReference>
<keyword evidence="2" id="KW-1133">Transmembrane helix</keyword>
<evidence type="ECO:0000313" key="3">
    <source>
        <dbReference type="EMBL" id="MXQ07060.1"/>
    </source>
</evidence>
<organism evidence="3 4">
    <name type="scientific">Kangsaoukella pontilimi</name>
    <dbReference type="NCBI Taxonomy" id="2691042"/>
    <lineage>
        <taxon>Bacteria</taxon>
        <taxon>Pseudomonadati</taxon>
        <taxon>Pseudomonadota</taxon>
        <taxon>Alphaproteobacteria</taxon>
        <taxon>Rhodobacterales</taxon>
        <taxon>Paracoccaceae</taxon>
        <taxon>Kangsaoukella</taxon>
    </lineage>
</organism>
<keyword evidence="2" id="KW-0472">Membrane</keyword>
<evidence type="ECO:0000256" key="2">
    <source>
        <dbReference type="SAM" id="Phobius"/>
    </source>
</evidence>
<protein>
    <submittedName>
        <fullName evidence="3">Uncharacterized protein</fullName>
    </submittedName>
</protein>
<reference evidence="3 4" key="2">
    <citation type="submission" date="2020-03" db="EMBL/GenBank/DDBJ databases">
        <title>Kangsaoukella pontilimi gen. nov., sp. nov., a new member of the family Rhodobacteraceae isolated from a tidal mudflat.</title>
        <authorList>
            <person name="Kim I.S."/>
        </authorList>
    </citation>
    <scope>NUCLEOTIDE SEQUENCE [LARGE SCALE GENOMIC DNA]</scope>
    <source>
        <strain evidence="3 4">GH1-50</strain>
    </source>
</reference>